<protein>
    <submittedName>
        <fullName evidence="1">Uncharacterized protein</fullName>
    </submittedName>
</protein>
<accession>A0A7C9D0Z3</accession>
<dbReference type="EMBL" id="GISG01075163">
    <property type="protein sequence ID" value="MBA4630806.1"/>
    <property type="molecule type" value="Transcribed_RNA"/>
</dbReference>
<reference evidence="1" key="2">
    <citation type="submission" date="2020-07" db="EMBL/GenBank/DDBJ databases">
        <authorList>
            <person name="Vera ALvarez R."/>
            <person name="Arias-Moreno D.M."/>
            <person name="Jimenez-Jacinto V."/>
            <person name="Jimenez-Bremont J.F."/>
            <person name="Swaminathan K."/>
            <person name="Moose S.P."/>
            <person name="Guerrero-Gonzalez M.L."/>
            <person name="Marino-Ramirez L."/>
            <person name="Landsman D."/>
            <person name="Rodriguez-Kessler M."/>
            <person name="Delgado-Sanchez P."/>
        </authorList>
    </citation>
    <scope>NUCLEOTIDE SEQUENCE</scope>
    <source>
        <tissue evidence="1">Cladode</tissue>
    </source>
</reference>
<organism evidence="1">
    <name type="scientific">Opuntia streptacantha</name>
    <name type="common">Prickly pear cactus</name>
    <name type="synonym">Opuntia cardona</name>
    <dbReference type="NCBI Taxonomy" id="393608"/>
    <lineage>
        <taxon>Eukaryota</taxon>
        <taxon>Viridiplantae</taxon>
        <taxon>Streptophyta</taxon>
        <taxon>Embryophyta</taxon>
        <taxon>Tracheophyta</taxon>
        <taxon>Spermatophyta</taxon>
        <taxon>Magnoliopsida</taxon>
        <taxon>eudicotyledons</taxon>
        <taxon>Gunneridae</taxon>
        <taxon>Pentapetalae</taxon>
        <taxon>Caryophyllales</taxon>
        <taxon>Cactineae</taxon>
        <taxon>Cactaceae</taxon>
        <taxon>Opuntioideae</taxon>
        <taxon>Opuntia</taxon>
    </lineage>
</organism>
<dbReference type="AlphaFoldDB" id="A0A7C9D0Z3"/>
<sequence length="114" mass="12508">MALCFLSLPCPVPLHLFFFAPPSCPVAGEQWLADATQTPPPSPPSLPTAFFSFFPPCNAVRHPFWVLYSLCFGALSCHPAESPATPVDSRCRPVEVRRHPLDHQQLQPSSVLAI</sequence>
<reference evidence="1" key="1">
    <citation type="journal article" date="2013" name="J. Plant Res.">
        <title>Effect of fungi and light on seed germination of three Opuntia species from semiarid lands of central Mexico.</title>
        <authorList>
            <person name="Delgado-Sanchez P."/>
            <person name="Jimenez-Bremont J.F."/>
            <person name="Guerrero-Gonzalez Mde L."/>
            <person name="Flores J."/>
        </authorList>
    </citation>
    <scope>NUCLEOTIDE SEQUENCE</scope>
    <source>
        <tissue evidence="1">Cladode</tissue>
    </source>
</reference>
<evidence type="ECO:0000313" key="1">
    <source>
        <dbReference type="EMBL" id="MBA4630806.1"/>
    </source>
</evidence>
<name>A0A7C9D0Z3_OPUST</name>
<proteinExistence type="predicted"/>